<evidence type="ECO:0000313" key="2">
    <source>
        <dbReference type="EMBL" id="QQL45770.1"/>
    </source>
</evidence>
<proteinExistence type="predicted"/>
<feature type="chain" id="PRO_5030557386" evidence="1">
    <location>
        <begin position="40"/>
        <end position="278"/>
    </location>
</feature>
<keyword evidence="3" id="KW-1185">Reference proteome</keyword>
<dbReference type="AlphaFoldDB" id="A0A7T7F3A8"/>
<reference evidence="2 3" key="1">
    <citation type="submission" date="2020-12" db="EMBL/GenBank/DDBJ databases">
        <title>Sulforoseuscoccus oceanibium gen. nov., sp. nov., a representative of the phylum Verrucomicrobia with special cytoplasmic membrane, and proposal of Sulforoseuscoccusaceae fam. nov.</title>
        <authorList>
            <person name="Xi F."/>
        </authorList>
    </citation>
    <scope>NUCLEOTIDE SEQUENCE [LARGE SCALE GENOMIC DNA]</scope>
    <source>
        <strain evidence="2 3">T37</strain>
    </source>
</reference>
<dbReference type="Proteomes" id="UP000475117">
    <property type="component" value="Chromosome"/>
</dbReference>
<dbReference type="EMBL" id="CP066776">
    <property type="protein sequence ID" value="QQL45770.1"/>
    <property type="molecule type" value="Genomic_DNA"/>
</dbReference>
<protein>
    <submittedName>
        <fullName evidence="2">Uncharacterized protein</fullName>
    </submittedName>
</protein>
<sequence>MPATTGSNQIHTDIVIPSPKSLTVASLMGAIALAAPVHAASDSSQSGTWQASSGIDYSSGSYGDDADTNILFIPASISYQRGASTTKLTVPWLRIEGPGSVVGGGDSGVVTGGMEAVDASGLGDIWLQQSFAVDAIPSDWFYLDLVGKVKFPTADEAKGLGTGAFDYTVQLDFFKPLGKLSPMATLAYKIKGDPDGSDLNNVFYTSIGADYRLTDSVNFGTTLDYQEASSASSDDAIEVFSYLGYKASESTLLTFYTYFGLTDGSPDLGGGIQCRYEF</sequence>
<accession>A0A7T7F3A8</accession>
<dbReference type="KEGG" id="soa:G3M56_004075"/>
<evidence type="ECO:0000313" key="3">
    <source>
        <dbReference type="Proteomes" id="UP000475117"/>
    </source>
</evidence>
<name>A0A7T7F3A8_9BACT</name>
<evidence type="ECO:0000256" key="1">
    <source>
        <dbReference type="SAM" id="SignalP"/>
    </source>
</evidence>
<dbReference type="RefSeq" id="WP_164365488.1">
    <property type="nucleotide sequence ID" value="NZ_CP066776.1"/>
</dbReference>
<gene>
    <name evidence="2" type="ORF">G3M56_004075</name>
</gene>
<feature type="signal peptide" evidence="1">
    <location>
        <begin position="1"/>
        <end position="39"/>
    </location>
</feature>
<organism evidence="2 3">
    <name type="scientific">Sulfuriroseicoccus oceanibius</name>
    <dbReference type="NCBI Taxonomy" id="2707525"/>
    <lineage>
        <taxon>Bacteria</taxon>
        <taxon>Pseudomonadati</taxon>
        <taxon>Verrucomicrobiota</taxon>
        <taxon>Verrucomicrobiia</taxon>
        <taxon>Verrucomicrobiales</taxon>
        <taxon>Verrucomicrobiaceae</taxon>
        <taxon>Sulfuriroseicoccus</taxon>
    </lineage>
</organism>
<keyword evidence="1" id="KW-0732">Signal</keyword>